<dbReference type="EMBL" id="LRGB01017814">
    <property type="protein sequence ID" value="KZR98244.1"/>
    <property type="molecule type" value="Genomic_DNA"/>
</dbReference>
<organism evidence="1 2">
    <name type="scientific">Daphnia magna</name>
    <dbReference type="NCBI Taxonomy" id="35525"/>
    <lineage>
        <taxon>Eukaryota</taxon>
        <taxon>Metazoa</taxon>
        <taxon>Ecdysozoa</taxon>
        <taxon>Arthropoda</taxon>
        <taxon>Crustacea</taxon>
        <taxon>Branchiopoda</taxon>
        <taxon>Diplostraca</taxon>
        <taxon>Cladocera</taxon>
        <taxon>Anomopoda</taxon>
        <taxon>Daphniidae</taxon>
        <taxon>Daphnia</taxon>
    </lineage>
</organism>
<protein>
    <submittedName>
        <fullName evidence="1">Uncharacterized protein</fullName>
    </submittedName>
</protein>
<evidence type="ECO:0000313" key="2">
    <source>
        <dbReference type="Proteomes" id="UP000076858"/>
    </source>
</evidence>
<comment type="caution">
    <text evidence="1">The sequence shown here is derived from an EMBL/GenBank/DDBJ whole genome shotgun (WGS) entry which is preliminary data.</text>
</comment>
<feature type="non-terminal residue" evidence="1">
    <location>
        <position position="1"/>
    </location>
</feature>
<accession>A0A162D3J7</accession>
<name>A0A162D3J7_9CRUS</name>
<dbReference type="AlphaFoldDB" id="A0A162D3J7"/>
<gene>
    <name evidence="1" type="ORF">APZ42_006426</name>
</gene>
<keyword evidence="2" id="KW-1185">Reference proteome</keyword>
<dbReference type="Proteomes" id="UP000076858">
    <property type="component" value="Unassembled WGS sequence"/>
</dbReference>
<reference evidence="1 2" key="1">
    <citation type="submission" date="2016-03" db="EMBL/GenBank/DDBJ databases">
        <title>EvidentialGene: Evidence-directed Construction of Genes on Genomes.</title>
        <authorList>
            <person name="Gilbert D.G."/>
            <person name="Choi J.-H."/>
            <person name="Mockaitis K."/>
            <person name="Colbourne J."/>
            <person name="Pfrender M."/>
        </authorList>
    </citation>
    <scope>NUCLEOTIDE SEQUENCE [LARGE SCALE GENOMIC DNA]</scope>
    <source>
        <strain evidence="1 2">Xinb3</strain>
        <tissue evidence="1">Complete organism</tissue>
    </source>
</reference>
<proteinExistence type="predicted"/>
<evidence type="ECO:0000313" key="1">
    <source>
        <dbReference type="EMBL" id="KZR98244.1"/>
    </source>
</evidence>
<sequence length="23" mass="2752">YIFVVTISHPFQWPWNDTFSGLP</sequence>